<keyword evidence="5" id="KW-0812">Transmembrane</keyword>
<dbReference type="Gene3D" id="3.90.380.10">
    <property type="entry name" value="Naphthalene 1,2-dioxygenase Alpha Subunit, Chain A, domain 1"/>
    <property type="match status" value="2"/>
</dbReference>
<evidence type="ECO:0000256" key="7">
    <source>
        <dbReference type="ARBA" id="ARBA00022723"/>
    </source>
</evidence>
<dbReference type="Pfam" id="PF08417">
    <property type="entry name" value="PaO"/>
    <property type="match status" value="1"/>
</dbReference>
<evidence type="ECO:0000256" key="6">
    <source>
        <dbReference type="ARBA" id="ARBA00022714"/>
    </source>
</evidence>
<dbReference type="InterPro" id="IPR013626">
    <property type="entry name" value="PaO"/>
</dbReference>
<dbReference type="SUPFAM" id="SSF50022">
    <property type="entry name" value="ISP domain"/>
    <property type="match status" value="2"/>
</dbReference>
<keyword evidence="6" id="KW-0001">2Fe-2S</keyword>
<evidence type="ECO:0000256" key="1">
    <source>
        <dbReference type="ARBA" id="ARBA00004229"/>
    </source>
</evidence>
<sequence>MPVCELDKRVPHAKKILGIDVVVWWDRNESAWKVFDDTCPHRLAPLSQGRIDQWGRLQCVYHGWCFNGSGHCKFIPQAPPDGPPVHTFKKACVGVYPSTVQNEIVWFWPSTDPKYTDIVKKKKPPFIPELDDPSSTNSFMNRDFPYGYEVLVENLMDPAHVPYAHYGIMQLDQPPKAKVDREGGKPLEVSVKKLDTNGFVGRQEWGNVKFTAPCTFCMYNDPVDVQGNGSASFTRTDKTICGQNFREQPSTVFFFFCIPVSPGNSRLIWGFNKNVESWIEKIILQWLFHMKLNLLVDSDLYLLHIEERKIMEVGAANWQKACFVPTRLDALVVGFRRWLNKYAGCQFNWGGKFNGTDLPPTQPKEQVMDRVNTDSLSLMFFVLFSSPICGVRASIAAMEALGVSSVTSFCIPTTIHKTNFTKSSPIPRSCFSSTNRNTSRSSKVFMTSLSSSSSSVSKVSSPENVDDPPETELDKTGAKEEKFDWFLEWYPVMTVCELDKRVPLAKKILGLDVVVWWDRNESTWKVFDDACPHRLAPLSQGRIDQWGRLQCVYHGWCFNGSGHCKFIPQAPPDGPPVHTFKKACVGVYPTTVQHDTVWFWPSTDPKYKDIINKKKPPFIPELDDPSFTKFFINRDIPCGYEIVLENLMDPAHVPYAHYGIMQLDQPPRVRFTVKVDREGGKPLGLSVKKLDVNGFVGRQEWGSVKFIAPCTFCMYADPEDVQGNASASSTGTDELVQERKIMEVRAANWQKACFLPTTSDALVVGFRRWINKYGDGQINWGGKFSTTSLPPTPPREQLMDRYWSHVVNCKSCSSAYKSLNALEVFLQVISILSIGVVAATKQGVMSAATRTMGVAMATVCFVASRWLSHFIYKNFHYHDYNHVLH</sequence>
<evidence type="ECO:0000256" key="3">
    <source>
        <dbReference type="ARBA" id="ARBA00022528"/>
    </source>
</evidence>
<dbReference type="InterPro" id="IPR017941">
    <property type="entry name" value="Rieske_2Fe-2S"/>
</dbReference>
<dbReference type="EMBL" id="JAFEMO010000010">
    <property type="protein sequence ID" value="KAH7560330.1"/>
    <property type="molecule type" value="Genomic_DNA"/>
</dbReference>
<keyword evidence="13" id="KW-0472">Membrane</keyword>
<evidence type="ECO:0000256" key="5">
    <source>
        <dbReference type="ARBA" id="ARBA00022692"/>
    </source>
</evidence>
<keyword evidence="9" id="KW-1133">Transmembrane helix</keyword>
<keyword evidence="4" id="KW-0934">Plastid</keyword>
<organism evidence="16 17">
    <name type="scientific">Xanthoceras sorbifolium</name>
    <dbReference type="NCBI Taxonomy" id="99658"/>
    <lineage>
        <taxon>Eukaryota</taxon>
        <taxon>Viridiplantae</taxon>
        <taxon>Streptophyta</taxon>
        <taxon>Embryophyta</taxon>
        <taxon>Tracheophyta</taxon>
        <taxon>Spermatophyta</taxon>
        <taxon>Magnoliopsida</taxon>
        <taxon>eudicotyledons</taxon>
        <taxon>Gunneridae</taxon>
        <taxon>Pentapetalae</taxon>
        <taxon>rosids</taxon>
        <taxon>malvids</taxon>
        <taxon>Sapindales</taxon>
        <taxon>Sapindaceae</taxon>
        <taxon>Xanthoceroideae</taxon>
        <taxon>Xanthoceras</taxon>
    </lineage>
</organism>
<keyword evidence="7" id="KW-0479">Metal-binding</keyword>
<comment type="subcellular location">
    <subcellularLocation>
        <location evidence="2">Membrane</location>
    </subcellularLocation>
    <subcellularLocation>
        <location evidence="1">Plastid</location>
        <location evidence="1">Chloroplast</location>
    </subcellularLocation>
</comment>
<dbReference type="PROSITE" id="PS51296">
    <property type="entry name" value="RIESKE"/>
    <property type="match status" value="2"/>
</dbReference>
<accession>A0ABQ8HGW2</accession>
<keyword evidence="12" id="KW-0411">Iron-sulfur</keyword>
<feature type="domain" description="Rieske" evidence="15">
    <location>
        <begin position="1"/>
        <end position="107"/>
    </location>
</feature>
<keyword evidence="10" id="KW-0560">Oxidoreductase</keyword>
<evidence type="ECO:0000256" key="8">
    <source>
        <dbReference type="ARBA" id="ARBA00022946"/>
    </source>
</evidence>
<dbReference type="Gene3D" id="2.102.10.10">
    <property type="entry name" value="Rieske [2Fe-2S] iron-sulphur domain"/>
    <property type="match status" value="2"/>
</dbReference>
<evidence type="ECO:0000259" key="15">
    <source>
        <dbReference type="PROSITE" id="PS51296"/>
    </source>
</evidence>
<proteinExistence type="predicted"/>
<reference evidence="16 17" key="1">
    <citation type="submission" date="2021-02" db="EMBL/GenBank/DDBJ databases">
        <title>Plant Genome Project.</title>
        <authorList>
            <person name="Zhang R.-G."/>
        </authorList>
    </citation>
    <scope>NUCLEOTIDE SEQUENCE [LARGE SCALE GENOMIC DNA]</scope>
    <source>
        <tissue evidence="16">Leaves</tissue>
    </source>
</reference>
<evidence type="ECO:0000256" key="13">
    <source>
        <dbReference type="ARBA" id="ARBA00023136"/>
    </source>
</evidence>
<keyword evidence="17" id="KW-1185">Reference proteome</keyword>
<dbReference type="PANTHER" id="PTHR21266:SF32">
    <property type="entry name" value="CHOLESTEROL 7-DESATURASE NVD"/>
    <property type="match status" value="1"/>
</dbReference>
<dbReference type="InterPro" id="IPR036922">
    <property type="entry name" value="Rieske_2Fe-2S_sf"/>
</dbReference>
<dbReference type="CDD" id="cd03480">
    <property type="entry name" value="Rieske_RO_Alpha_PaO"/>
    <property type="match status" value="1"/>
</dbReference>
<evidence type="ECO:0000256" key="14">
    <source>
        <dbReference type="SAM" id="MobiDB-lite"/>
    </source>
</evidence>
<keyword evidence="11" id="KW-0408">Iron</keyword>
<gene>
    <name evidence="16" type="ORF">JRO89_XS10G0001300</name>
</gene>
<evidence type="ECO:0000256" key="11">
    <source>
        <dbReference type="ARBA" id="ARBA00023004"/>
    </source>
</evidence>
<name>A0ABQ8HGW2_9ROSI</name>
<keyword evidence="8" id="KW-0809">Transit peptide</keyword>
<dbReference type="Pfam" id="PF00355">
    <property type="entry name" value="Rieske"/>
    <property type="match status" value="2"/>
</dbReference>
<evidence type="ECO:0000313" key="16">
    <source>
        <dbReference type="EMBL" id="KAH7560330.1"/>
    </source>
</evidence>
<evidence type="ECO:0000256" key="9">
    <source>
        <dbReference type="ARBA" id="ARBA00022989"/>
    </source>
</evidence>
<dbReference type="PANTHER" id="PTHR21266">
    <property type="entry name" value="IRON-SULFUR DOMAIN CONTAINING PROTEIN"/>
    <property type="match status" value="1"/>
</dbReference>
<feature type="domain" description="Rieske" evidence="15">
    <location>
        <begin position="489"/>
        <end position="599"/>
    </location>
</feature>
<dbReference type="InterPro" id="IPR050584">
    <property type="entry name" value="Cholesterol_7-desaturase"/>
</dbReference>
<protein>
    <recommendedName>
        <fullName evidence="15">Rieske domain-containing protein</fullName>
    </recommendedName>
</protein>
<evidence type="ECO:0000256" key="10">
    <source>
        <dbReference type="ARBA" id="ARBA00023002"/>
    </source>
</evidence>
<dbReference type="SUPFAM" id="SSF55961">
    <property type="entry name" value="Bet v1-like"/>
    <property type="match status" value="2"/>
</dbReference>
<evidence type="ECO:0000256" key="4">
    <source>
        <dbReference type="ARBA" id="ARBA00022640"/>
    </source>
</evidence>
<dbReference type="Proteomes" id="UP000827721">
    <property type="component" value="Unassembled WGS sequence"/>
</dbReference>
<evidence type="ECO:0000313" key="17">
    <source>
        <dbReference type="Proteomes" id="UP000827721"/>
    </source>
</evidence>
<feature type="region of interest" description="Disordered" evidence="14">
    <location>
        <begin position="453"/>
        <end position="476"/>
    </location>
</feature>
<evidence type="ECO:0000256" key="2">
    <source>
        <dbReference type="ARBA" id="ARBA00004370"/>
    </source>
</evidence>
<comment type="caution">
    <text evidence="16">The sequence shown here is derived from an EMBL/GenBank/DDBJ whole genome shotgun (WGS) entry which is preliminary data.</text>
</comment>
<evidence type="ECO:0000256" key="12">
    <source>
        <dbReference type="ARBA" id="ARBA00023014"/>
    </source>
</evidence>
<keyword evidence="3" id="KW-0150">Chloroplast</keyword>